<dbReference type="PANTHER" id="PTHR39176:SF1">
    <property type="entry name" value="PERIPLASMIC PROTEIN"/>
    <property type="match status" value="1"/>
</dbReference>
<comment type="caution">
    <text evidence="2">The sequence shown here is derived from an EMBL/GenBank/DDBJ whole genome shotgun (WGS) entry which is preliminary data.</text>
</comment>
<gene>
    <name evidence="2" type="ORF">ASZ90_002637</name>
</gene>
<dbReference type="AlphaFoldDB" id="A0A0W8G3H2"/>
<dbReference type="Pfam" id="PF07007">
    <property type="entry name" value="LprI"/>
    <property type="match status" value="1"/>
</dbReference>
<evidence type="ECO:0000259" key="1">
    <source>
        <dbReference type="Pfam" id="PF07007"/>
    </source>
</evidence>
<dbReference type="PANTHER" id="PTHR39176">
    <property type="entry name" value="PERIPLASMIC PROTEIN-RELATED"/>
    <property type="match status" value="1"/>
</dbReference>
<proteinExistence type="predicted"/>
<dbReference type="EMBL" id="LNQE01000321">
    <property type="protein sequence ID" value="KUG27518.1"/>
    <property type="molecule type" value="Genomic_DNA"/>
</dbReference>
<feature type="domain" description="Lysozyme inhibitor LprI-like N-terminal" evidence="1">
    <location>
        <begin position="57"/>
        <end position="149"/>
    </location>
</feature>
<evidence type="ECO:0000313" key="2">
    <source>
        <dbReference type="EMBL" id="KUG27518.1"/>
    </source>
</evidence>
<dbReference type="InterPro" id="IPR009739">
    <property type="entry name" value="LprI-like_N"/>
</dbReference>
<accession>A0A0W8G3H2</accession>
<reference evidence="2" key="1">
    <citation type="journal article" date="2015" name="Proc. Natl. Acad. Sci. U.S.A.">
        <title>Networks of energetic and metabolic interactions define dynamics in microbial communities.</title>
        <authorList>
            <person name="Embree M."/>
            <person name="Liu J.K."/>
            <person name="Al-Bassam M.M."/>
            <person name="Zengler K."/>
        </authorList>
    </citation>
    <scope>NUCLEOTIDE SEQUENCE</scope>
</reference>
<protein>
    <recommendedName>
        <fullName evidence="1">Lysozyme inhibitor LprI-like N-terminal domain-containing protein</fullName>
    </recommendedName>
</protein>
<sequence length="167" mass="18581">MARPGHFTCNLKENAMPRCVRIRPAVFLAFMAAFMVLSHGTPVLAGHPIDAAFEKCRQGGQTSVDLGQCLTTARQLWDKELNAAYAALMQTLEPGAREALKASERAWIGFRDAEVKFLREHFSTQDGTIWPLVEGAQVLDLTRKRAIQLRCYGKMMDMEGPPDAECP</sequence>
<dbReference type="Gene3D" id="1.20.1270.180">
    <property type="match status" value="1"/>
</dbReference>
<organism evidence="2">
    <name type="scientific">hydrocarbon metagenome</name>
    <dbReference type="NCBI Taxonomy" id="938273"/>
    <lineage>
        <taxon>unclassified sequences</taxon>
        <taxon>metagenomes</taxon>
        <taxon>ecological metagenomes</taxon>
    </lineage>
</organism>
<name>A0A0W8G3H2_9ZZZZ</name>